<dbReference type="SUPFAM" id="SSF52799">
    <property type="entry name" value="(Phosphotyrosine protein) phosphatases II"/>
    <property type="match status" value="1"/>
</dbReference>
<sequence>MMMDITPEPKPRQLACHTCHRCHTSSPQHLLQQPSGYSACSSEFLSISTDDHSRVLLKAENSHSHSDYINASPIGALDESIGPAACGPQPQMEDGSHGRRTVATDGRRRPRTADGGHGWQTTATDGGQRPRMADSGQLLALPSLHSWGQSWEDTHIPEPACFPGTSQPTHEQIQL</sequence>
<gene>
    <name evidence="2" type="ORF">P7K49_026060</name>
</gene>
<accession>A0ABQ9UJH7</accession>
<evidence type="ECO:0000313" key="3">
    <source>
        <dbReference type="Proteomes" id="UP001266305"/>
    </source>
</evidence>
<feature type="region of interest" description="Disordered" evidence="1">
    <location>
        <begin position="150"/>
        <end position="175"/>
    </location>
</feature>
<feature type="region of interest" description="Disordered" evidence="1">
    <location>
        <begin position="79"/>
        <end position="133"/>
    </location>
</feature>
<evidence type="ECO:0000256" key="1">
    <source>
        <dbReference type="SAM" id="MobiDB-lite"/>
    </source>
</evidence>
<dbReference type="Proteomes" id="UP001266305">
    <property type="component" value="Unassembled WGS sequence"/>
</dbReference>
<feature type="compositionally biased region" description="Basic and acidic residues" evidence="1">
    <location>
        <begin position="105"/>
        <end position="114"/>
    </location>
</feature>
<evidence type="ECO:0000313" key="2">
    <source>
        <dbReference type="EMBL" id="KAK2097026.1"/>
    </source>
</evidence>
<protein>
    <submittedName>
        <fullName evidence="2">Uncharacterized protein</fullName>
    </submittedName>
</protein>
<organism evidence="2 3">
    <name type="scientific">Saguinus oedipus</name>
    <name type="common">Cotton-top tamarin</name>
    <name type="synonym">Oedipomidas oedipus</name>
    <dbReference type="NCBI Taxonomy" id="9490"/>
    <lineage>
        <taxon>Eukaryota</taxon>
        <taxon>Metazoa</taxon>
        <taxon>Chordata</taxon>
        <taxon>Craniata</taxon>
        <taxon>Vertebrata</taxon>
        <taxon>Euteleostomi</taxon>
        <taxon>Mammalia</taxon>
        <taxon>Eutheria</taxon>
        <taxon>Euarchontoglires</taxon>
        <taxon>Primates</taxon>
        <taxon>Haplorrhini</taxon>
        <taxon>Platyrrhini</taxon>
        <taxon>Cebidae</taxon>
        <taxon>Callitrichinae</taxon>
        <taxon>Saguinus</taxon>
    </lineage>
</organism>
<reference evidence="2 3" key="1">
    <citation type="submission" date="2023-05" db="EMBL/GenBank/DDBJ databases">
        <title>B98-5 Cell Line De Novo Hybrid Assembly: An Optical Mapping Approach.</title>
        <authorList>
            <person name="Kananen K."/>
            <person name="Auerbach J.A."/>
            <person name="Kautto E."/>
            <person name="Blachly J.S."/>
        </authorList>
    </citation>
    <scope>NUCLEOTIDE SEQUENCE [LARGE SCALE GENOMIC DNA]</scope>
    <source>
        <strain evidence="2">B95-8</strain>
        <tissue evidence="2">Cell line</tissue>
    </source>
</reference>
<dbReference type="EMBL" id="JASSZA010000012">
    <property type="protein sequence ID" value="KAK2097026.1"/>
    <property type="molecule type" value="Genomic_DNA"/>
</dbReference>
<comment type="caution">
    <text evidence="2">The sequence shown here is derived from an EMBL/GenBank/DDBJ whole genome shotgun (WGS) entry which is preliminary data.</text>
</comment>
<name>A0ABQ9UJH7_SAGOE</name>
<keyword evidence="3" id="KW-1185">Reference proteome</keyword>
<dbReference type="InterPro" id="IPR029021">
    <property type="entry name" value="Prot-tyrosine_phosphatase-like"/>
</dbReference>
<proteinExistence type="predicted"/>
<feature type="compositionally biased region" description="Polar residues" evidence="1">
    <location>
        <begin position="164"/>
        <end position="175"/>
    </location>
</feature>